<evidence type="ECO:0000256" key="2">
    <source>
        <dbReference type="ARBA" id="ARBA00007103"/>
    </source>
</evidence>
<dbReference type="eggNOG" id="COG0031">
    <property type="taxonomic scope" value="Bacteria"/>
</dbReference>
<dbReference type="GO" id="GO:0004124">
    <property type="term" value="F:cysteine synthase activity"/>
    <property type="evidence" value="ECO:0007669"/>
    <property type="project" value="UniProtKB-EC"/>
</dbReference>
<dbReference type="OrthoDB" id="9808024at2"/>
<organism evidence="5">
    <name type="scientific">Solibacter usitatus (strain Ellin6076)</name>
    <dbReference type="NCBI Taxonomy" id="234267"/>
    <lineage>
        <taxon>Bacteria</taxon>
        <taxon>Pseudomonadati</taxon>
        <taxon>Acidobacteriota</taxon>
        <taxon>Terriglobia</taxon>
        <taxon>Bryobacterales</taxon>
        <taxon>Solibacteraceae</taxon>
        <taxon>Candidatus Solibacter</taxon>
    </lineage>
</organism>
<dbReference type="InterPro" id="IPR001216">
    <property type="entry name" value="P-phosphate_BS"/>
</dbReference>
<sequence>MANALPVPHLARTQAEPLLATVGNTPLLRLERIPREFPGIEILAKAEYFNPGGSVKDRAAVNMVLDGERSGKLNHTRTILDSTSGNTGIAYAMIGANRGYHVKLVLPGNASEERKRILKAYGAETIFSDPGEGSDGAILLCRQIYREDPDRYFYPDQYNNPANWKAHFDGTGPEIIKQTNGTITHFVSAMGTSGTFTGTTRRLRRDLPEVKCYSAQPSSGFHGLEGLKHMPTAIRPGFYDDTLADGNLWIETEDAYRMVRRLAREEGLLVGISSGCNVHAATLLARDIAARGETATIVTVLCDSAEKYLSEHFWDEE</sequence>
<gene>
    <name evidence="5" type="ordered locus">Acid_0758</name>
</gene>
<dbReference type="GO" id="GO:0006535">
    <property type="term" value="P:cysteine biosynthetic process from serine"/>
    <property type="evidence" value="ECO:0007669"/>
    <property type="project" value="InterPro"/>
</dbReference>
<evidence type="ECO:0000256" key="1">
    <source>
        <dbReference type="ARBA" id="ARBA00001933"/>
    </source>
</evidence>
<protein>
    <submittedName>
        <fullName evidence="5">Cysteine synthase</fullName>
        <ecNumber evidence="5">2.5.1.47</ecNumber>
    </submittedName>
</protein>
<dbReference type="HOGENOM" id="CLU_021018_1_0_0"/>
<dbReference type="InterPro" id="IPR050214">
    <property type="entry name" value="Cys_Synth/Cystath_Beta-Synth"/>
</dbReference>
<dbReference type="CDD" id="cd01561">
    <property type="entry name" value="CBS_like"/>
    <property type="match status" value="1"/>
</dbReference>
<proteinExistence type="inferred from homology"/>
<evidence type="ECO:0000313" key="5">
    <source>
        <dbReference type="EMBL" id="ABJ81757.1"/>
    </source>
</evidence>
<dbReference type="EC" id="2.5.1.47" evidence="5"/>
<feature type="domain" description="Tryptophan synthase beta chain-like PALP" evidence="4">
    <location>
        <begin position="21"/>
        <end position="303"/>
    </location>
</feature>
<accession>Q02B09</accession>
<keyword evidence="3" id="KW-0663">Pyridoxal phosphate</keyword>
<dbReference type="InterPro" id="IPR001926">
    <property type="entry name" value="TrpB-like_PALP"/>
</dbReference>
<comment type="similarity">
    <text evidence="2">Belongs to the cysteine synthase/cystathionine beta-synthase family.</text>
</comment>
<evidence type="ECO:0000256" key="3">
    <source>
        <dbReference type="ARBA" id="ARBA00022898"/>
    </source>
</evidence>
<comment type="cofactor">
    <cofactor evidence="1">
        <name>pyridoxal 5'-phosphate</name>
        <dbReference type="ChEBI" id="CHEBI:597326"/>
    </cofactor>
</comment>
<dbReference type="KEGG" id="sus:Acid_0758"/>
<dbReference type="InterPro" id="IPR036052">
    <property type="entry name" value="TrpB-like_PALP_sf"/>
</dbReference>
<dbReference type="Gene3D" id="3.40.50.1100">
    <property type="match status" value="2"/>
</dbReference>
<keyword evidence="5" id="KW-0808">Transferase</keyword>
<dbReference type="FunCoup" id="Q02B09">
    <property type="interactions" value="320"/>
</dbReference>
<dbReference type="STRING" id="234267.Acid_0758"/>
<dbReference type="PROSITE" id="PS00901">
    <property type="entry name" value="CYS_SYNTHASE"/>
    <property type="match status" value="1"/>
</dbReference>
<dbReference type="EMBL" id="CP000473">
    <property type="protein sequence ID" value="ABJ81757.1"/>
    <property type="molecule type" value="Genomic_DNA"/>
</dbReference>
<evidence type="ECO:0000259" key="4">
    <source>
        <dbReference type="Pfam" id="PF00291"/>
    </source>
</evidence>
<dbReference type="SUPFAM" id="SSF53686">
    <property type="entry name" value="Tryptophan synthase beta subunit-like PLP-dependent enzymes"/>
    <property type="match status" value="1"/>
</dbReference>
<dbReference type="AlphaFoldDB" id="Q02B09"/>
<dbReference type="PANTHER" id="PTHR10314">
    <property type="entry name" value="CYSTATHIONINE BETA-SYNTHASE"/>
    <property type="match status" value="1"/>
</dbReference>
<dbReference type="Pfam" id="PF00291">
    <property type="entry name" value="PALP"/>
    <property type="match status" value="1"/>
</dbReference>
<reference evidence="5" key="1">
    <citation type="submission" date="2006-10" db="EMBL/GenBank/DDBJ databases">
        <title>Complete sequence of Solibacter usitatus Ellin6076.</title>
        <authorList>
            <consortium name="US DOE Joint Genome Institute"/>
            <person name="Copeland A."/>
            <person name="Lucas S."/>
            <person name="Lapidus A."/>
            <person name="Barry K."/>
            <person name="Detter J.C."/>
            <person name="Glavina del Rio T."/>
            <person name="Hammon N."/>
            <person name="Israni S."/>
            <person name="Dalin E."/>
            <person name="Tice H."/>
            <person name="Pitluck S."/>
            <person name="Thompson L.S."/>
            <person name="Brettin T."/>
            <person name="Bruce D."/>
            <person name="Han C."/>
            <person name="Tapia R."/>
            <person name="Gilna P."/>
            <person name="Schmutz J."/>
            <person name="Larimer F."/>
            <person name="Land M."/>
            <person name="Hauser L."/>
            <person name="Kyrpides N."/>
            <person name="Mikhailova N."/>
            <person name="Janssen P.H."/>
            <person name="Kuske C.R."/>
            <person name="Richardson P."/>
        </authorList>
    </citation>
    <scope>NUCLEOTIDE SEQUENCE</scope>
    <source>
        <strain evidence="5">Ellin6076</strain>
    </source>
</reference>
<dbReference type="InParanoid" id="Q02B09"/>
<name>Q02B09_SOLUE</name>
<dbReference type="FunFam" id="3.40.50.1100:FF:000003">
    <property type="entry name" value="Cystathionine beta-synthase"/>
    <property type="match status" value="1"/>
</dbReference>